<proteinExistence type="predicted"/>
<organism evidence="2">
    <name type="scientific">Oxyrrhis marina</name>
    <name type="common">Dinoflagellate</name>
    <dbReference type="NCBI Taxonomy" id="2969"/>
    <lineage>
        <taxon>Eukaryota</taxon>
        <taxon>Sar</taxon>
        <taxon>Alveolata</taxon>
        <taxon>Dinophyceae</taxon>
        <taxon>Oxyrrhinales</taxon>
        <taxon>Oxyrrhinaceae</taxon>
        <taxon>Oxyrrhis</taxon>
    </lineage>
</organism>
<evidence type="ECO:0000256" key="1">
    <source>
        <dbReference type="SAM" id="MobiDB-lite"/>
    </source>
</evidence>
<protein>
    <submittedName>
        <fullName evidence="2">Uncharacterized protein</fullName>
    </submittedName>
</protein>
<name>A0A7S3XG31_OXYMA</name>
<sequence length="133" mass="14709">MAASIGVGSGLQAAGLMRAPKCAISKTANIVRTFDLKRVMKRDLGKEDRVWASRSRSARDSSLRDPSRMVTFKRVPTPPGFYEDLDWGSMSPRPSSEGSVDVLLSVEPKRRRQRSKTAGVEKLPAVNRTRSSF</sequence>
<accession>A0A7S3XG31</accession>
<evidence type="ECO:0000313" key="2">
    <source>
        <dbReference type="EMBL" id="CAE0616966.1"/>
    </source>
</evidence>
<reference evidence="2" key="1">
    <citation type="submission" date="2021-01" db="EMBL/GenBank/DDBJ databases">
        <authorList>
            <person name="Corre E."/>
            <person name="Pelletier E."/>
            <person name="Niang G."/>
            <person name="Scheremetjew M."/>
            <person name="Finn R."/>
            <person name="Kale V."/>
            <person name="Holt S."/>
            <person name="Cochrane G."/>
            <person name="Meng A."/>
            <person name="Brown T."/>
            <person name="Cohen L."/>
        </authorList>
    </citation>
    <scope>NUCLEOTIDE SEQUENCE</scope>
    <source>
        <strain evidence="2">CCMP1795</strain>
    </source>
</reference>
<gene>
    <name evidence="2" type="ORF">OMAR00292_LOCUS2842</name>
</gene>
<feature type="region of interest" description="Disordered" evidence="1">
    <location>
        <begin position="47"/>
        <end position="71"/>
    </location>
</feature>
<feature type="region of interest" description="Disordered" evidence="1">
    <location>
        <begin position="83"/>
        <end position="133"/>
    </location>
</feature>
<dbReference type="EMBL" id="HBIT01005732">
    <property type="protein sequence ID" value="CAE0616966.1"/>
    <property type="molecule type" value="Transcribed_RNA"/>
</dbReference>
<feature type="compositionally biased region" description="Basic and acidic residues" evidence="1">
    <location>
        <begin position="47"/>
        <end position="67"/>
    </location>
</feature>
<dbReference type="AlphaFoldDB" id="A0A7S3XG31"/>